<dbReference type="EMBL" id="CP000252">
    <property type="protein sequence ID" value="ABC77205.1"/>
    <property type="molecule type" value="Genomic_DNA"/>
</dbReference>
<gene>
    <name evidence="1" type="ORF">SYN_02843</name>
</gene>
<sequence>MSRIMKQLKSPEKTVFIRMDEGRRNFQMDERKPGQSGINFQNGFPAATDGYSVCCQVRVFIE</sequence>
<dbReference type="Proteomes" id="UP000001933">
    <property type="component" value="Chromosome"/>
</dbReference>
<protein>
    <submittedName>
        <fullName evidence="1">Hypothetical cytosolic protein</fullName>
    </submittedName>
</protein>
<evidence type="ECO:0000313" key="1">
    <source>
        <dbReference type="EMBL" id="ABC77205.1"/>
    </source>
</evidence>
<dbReference type="KEGG" id="sat:SYN_02843"/>
<organism evidence="1 2">
    <name type="scientific">Syntrophus aciditrophicus (strain SB)</name>
    <dbReference type="NCBI Taxonomy" id="56780"/>
    <lineage>
        <taxon>Bacteria</taxon>
        <taxon>Pseudomonadati</taxon>
        <taxon>Thermodesulfobacteriota</taxon>
        <taxon>Syntrophia</taxon>
        <taxon>Syntrophales</taxon>
        <taxon>Syntrophaceae</taxon>
        <taxon>Syntrophus</taxon>
    </lineage>
</organism>
<reference evidence="1 2" key="1">
    <citation type="journal article" date="2007" name="Proc. Natl. Acad. Sci. U.S.A.">
        <title>The genome of Syntrophus aciditrophicus: life at the thermodynamic limit of microbial growth.</title>
        <authorList>
            <person name="McInerney M.J."/>
            <person name="Rohlin L."/>
            <person name="Mouttaki H."/>
            <person name="Kim U."/>
            <person name="Krupp R.S."/>
            <person name="Rios-Hernandez L."/>
            <person name="Sieber J."/>
            <person name="Struchtemeyer C.G."/>
            <person name="Bhattacharyya A."/>
            <person name="Campbell J.W."/>
            <person name="Gunsalus R.P."/>
        </authorList>
    </citation>
    <scope>NUCLEOTIDE SEQUENCE [LARGE SCALE GENOMIC DNA]</scope>
    <source>
        <strain evidence="1 2">SB</strain>
    </source>
</reference>
<dbReference type="AlphaFoldDB" id="Q2LSZ9"/>
<dbReference type="InParanoid" id="Q2LSZ9"/>
<keyword evidence="2" id="KW-1185">Reference proteome</keyword>
<name>Q2LSZ9_SYNAS</name>
<accession>Q2LSZ9</accession>
<evidence type="ECO:0000313" key="2">
    <source>
        <dbReference type="Proteomes" id="UP000001933"/>
    </source>
</evidence>
<dbReference type="STRING" id="56780.SYN_02843"/>
<proteinExistence type="predicted"/>
<dbReference type="HOGENOM" id="CLU_2902621_0_0_7"/>